<dbReference type="CDD" id="cd00090">
    <property type="entry name" value="HTH_ARSR"/>
    <property type="match status" value="1"/>
</dbReference>
<dbReference type="Gene3D" id="1.10.10.10">
    <property type="entry name" value="Winged helix-like DNA-binding domain superfamily/Winged helix DNA-binding domain"/>
    <property type="match status" value="1"/>
</dbReference>
<gene>
    <name evidence="2" type="ORF">J4E00_24065</name>
</gene>
<dbReference type="PROSITE" id="PS50987">
    <property type="entry name" value="HTH_ARSR_2"/>
    <property type="match status" value="1"/>
</dbReference>
<reference evidence="2 3" key="1">
    <citation type="submission" date="2021-03" db="EMBL/GenBank/DDBJ databases">
        <authorList>
            <person name="Kim M.K."/>
        </authorList>
    </citation>
    <scope>NUCLEOTIDE SEQUENCE [LARGE SCALE GENOMIC DNA]</scope>
    <source>
        <strain evidence="2 3">BT442</strain>
    </source>
</reference>
<dbReference type="Pfam" id="PF12840">
    <property type="entry name" value="HTH_20"/>
    <property type="match status" value="1"/>
</dbReference>
<evidence type="ECO:0000259" key="1">
    <source>
        <dbReference type="PROSITE" id="PS50987"/>
    </source>
</evidence>
<dbReference type="PANTHER" id="PTHR39168:SF1">
    <property type="entry name" value="TRANSCRIPTIONAL REGULATORY PROTEIN"/>
    <property type="match status" value="1"/>
</dbReference>
<keyword evidence="3" id="KW-1185">Reference proteome</keyword>
<dbReference type="SMART" id="SM00418">
    <property type="entry name" value="HTH_ARSR"/>
    <property type="match status" value="1"/>
</dbReference>
<feature type="domain" description="HTH arsR-type" evidence="1">
    <location>
        <begin position="1"/>
        <end position="92"/>
    </location>
</feature>
<organism evidence="2 3">
    <name type="scientific">Hymenobacter negativus</name>
    <dbReference type="NCBI Taxonomy" id="2795026"/>
    <lineage>
        <taxon>Bacteria</taxon>
        <taxon>Pseudomonadati</taxon>
        <taxon>Bacteroidota</taxon>
        <taxon>Cytophagia</taxon>
        <taxon>Cytophagales</taxon>
        <taxon>Hymenobacteraceae</taxon>
        <taxon>Hymenobacter</taxon>
    </lineage>
</organism>
<dbReference type="SUPFAM" id="SSF46785">
    <property type="entry name" value="Winged helix' DNA-binding domain"/>
    <property type="match status" value="1"/>
</dbReference>
<dbReference type="InterPro" id="IPR052543">
    <property type="entry name" value="HTH_Metal-responsive_Reg"/>
</dbReference>
<evidence type="ECO:0000313" key="2">
    <source>
        <dbReference type="EMBL" id="MBO2012163.1"/>
    </source>
</evidence>
<dbReference type="EMBL" id="JAGETZ010000015">
    <property type="protein sequence ID" value="MBO2012163.1"/>
    <property type="molecule type" value="Genomic_DNA"/>
</dbReference>
<dbReference type="InterPro" id="IPR001845">
    <property type="entry name" value="HTH_ArsR_DNA-bd_dom"/>
</dbReference>
<proteinExistence type="predicted"/>
<name>A0ABS3QLN2_9BACT</name>
<dbReference type="InterPro" id="IPR011991">
    <property type="entry name" value="ArsR-like_HTH"/>
</dbReference>
<protein>
    <submittedName>
        <fullName evidence="2">Winged helix-turn-helix transcriptional regulator</fullName>
    </submittedName>
</protein>
<dbReference type="PANTHER" id="PTHR39168">
    <property type="entry name" value="TRANSCRIPTIONAL REGULATOR-RELATED"/>
    <property type="match status" value="1"/>
</dbReference>
<dbReference type="RefSeq" id="WP_208177930.1">
    <property type="nucleotide sequence ID" value="NZ_JAGETZ010000015.1"/>
</dbReference>
<evidence type="ECO:0000313" key="3">
    <source>
        <dbReference type="Proteomes" id="UP000664369"/>
    </source>
</evidence>
<dbReference type="InterPro" id="IPR036388">
    <property type="entry name" value="WH-like_DNA-bd_sf"/>
</dbReference>
<dbReference type="InterPro" id="IPR036390">
    <property type="entry name" value="WH_DNA-bd_sf"/>
</dbReference>
<dbReference type="Proteomes" id="UP000664369">
    <property type="component" value="Unassembled WGS sequence"/>
</dbReference>
<accession>A0ABS3QLN2</accession>
<sequence length="228" mass="24613">MEENFVRAAALLGEPARAAMLWNLLDGRAYTARELALCADLSASAASNHLRQLVEAGVLRAVKQGRHKYFGFASEQIASVVESVGTLLPVQGPALGMAARRSGLWYCRKCYDHLAGHVGVLITQALLNRQLLLPAQGAFLLSPAGHTWCVELGIEVPVGGHRPVARPCLDWSERKSHLAGALGQRLLSRMVELGWVRPVAHSREVVVTRAGEQGLATTLDLRLPPHAA</sequence>
<comment type="caution">
    <text evidence="2">The sequence shown here is derived from an EMBL/GenBank/DDBJ whole genome shotgun (WGS) entry which is preliminary data.</text>
</comment>